<dbReference type="PROSITE" id="PS51459">
    <property type="entry name" value="FIDO"/>
    <property type="match status" value="1"/>
</dbReference>
<proteinExistence type="predicted"/>
<dbReference type="OrthoDB" id="9813719at2"/>
<dbReference type="GO" id="GO:0005524">
    <property type="term" value="F:ATP binding"/>
    <property type="evidence" value="ECO:0007669"/>
    <property type="project" value="UniProtKB-KW"/>
</dbReference>
<dbReference type="AlphaFoldDB" id="A0A4Q7DGR8"/>
<feature type="binding site" evidence="2">
    <location>
        <position position="258"/>
    </location>
    <ligand>
        <name>ATP</name>
        <dbReference type="ChEBI" id="CHEBI:30616"/>
    </ligand>
</feature>
<dbReference type="Gene3D" id="1.10.3290.10">
    <property type="entry name" value="Fido-like domain"/>
    <property type="match status" value="1"/>
</dbReference>
<dbReference type="Pfam" id="PF13776">
    <property type="entry name" value="DUF4172"/>
    <property type="match status" value="1"/>
</dbReference>
<dbReference type="EMBL" id="SCFB01000011">
    <property type="protein sequence ID" value="RZI45470.1"/>
    <property type="molecule type" value="Genomic_DNA"/>
</dbReference>
<dbReference type="InterPro" id="IPR003812">
    <property type="entry name" value="Fido"/>
</dbReference>
<protein>
    <submittedName>
        <fullName evidence="4">Fic family protein</fullName>
    </submittedName>
</protein>
<dbReference type="PANTHER" id="PTHR13504">
    <property type="entry name" value="FIDO DOMAIN-CONTAINING PROTEIN DDB_G0283145"/>
    <property type="match status" value="1"/>
</dbReference>
<dbReference type="Proteomes" id="UP000293550">
    <property type="component" value="Unassembled WGS sequence"/>
</dbReference>
<evidence type="ECO:0000256" key="2">
    <source>
        <dbReference type="PIRSR" id="PIRSR640198-2"/>
    </source>
</evidence>
<feature type="domain" description="Fido" evidence="3">
    <location>
        <begin position="117"/>
        <end position="272"/>
    </location>
</feature>
<organism evidence="4 5">
    <name type="scientific">Candidatus Finniella inopinata</name>
    <dbReference type="NCBI Taxonomy" id="1696036"/>
    <lineage>
        <taxon>Bacteria</taxon>
        <taxon>Pseudomonadati</taxon>
        <taxon>Pseudomonadota</taxon>
        <taxon>Alphaproteobacteria</taxon>
        <taxon>Holosporales</taxon>
        <taxon>Candidatus Paracaedibacteraceae</taxon>
        <taxon>Candidatus Finniella</taxon>
    </lineage>
</organism>
<sequence>MMSLIMWNWQQANWPRFSYDEKLLHALEEEFIHQAGYMKGCIKHLPEKDKVILTVDLMSQEALKTSEIEGDFLNRESIQSSIRHNFGLETDNRKIPPSEQGIAKMLVDSYTTFAEPLTHQKLFDWHTLLTNGRQDLLTIGAYRTHLEPMQVVSVALHKPKIYFEAPPSQKIPQEMDQFIYWFNKSSTEVSPLRPLIRAAIAHLYFVCIHPFEDGNGRIGRTIAEKTLSQSIRNPILIALSHTIQQRKKEYYDALERANQKLEITDWLLYFSNTILQAQLHTQTHLDFILKKAKILDKVRSQLNPRQEKVIIRLFREGAYSGEFERQFWFYPNGRSGLIRTVNPVLSERGFWFNSNTNQREANSPILSHFFTPSLFVISVVSCKGPSMFFCLVFS</sequence>
<evidence type="ECO:0000256" key="1">
    <source>
        <dbReference type="PIRSR" id="PIRSR640198-1"/>
    </source>
</evidence>
<dbReference type="SUPFAM" id="SSF140931">
    <property type="entry name" value="Fic-like"/>
    <property type="match status" value="1"/>
</dbReference>
<keyword evidence="2" id="KW-0547">Nucleotide-binding</keyword>
<gene>
    <name evidence="4" type="ORF">EQU50_06915</name>
</gene>
<evidence type="ECO:0000313" key="4">
    <source>
        <dbReference type="EMBL" id="RZI45470.1"/>
    </source>
</evidence>
<dbReference type="RefSeq" id="WP_130154401.1">
    <property type="nucleotide sequence ID" value="NZ_SCFB01000011.1"/>
</dbReference>
<feature type="binding site" evidence="2">
    <location>
        <begin position="250"/>
        <end position="251"/>
    </location>
    <ligand>
        <name>ATP</name>
        <dbReference type="ChEBI" id="CHEBI:30616"/>
    </ligand>
</feature>
<evidence type="ECO:0000313" key="5">
    <source>
        <dbReference type="Proteomes" id="UP000293550"/>
    </source>
</evidence>
<dbReference type="PANTHER" id="PTHR13504:SF33">
    <property type="entry name" value="FIC FAMILY PROTEIN"/>
    <property type="match status" value="1"/>
</dbReference>
<feature type="binding site" evidence="2">
    <location>
        <begin position="213"/>
        <end position="220"/>
    </location>
    <ligand>
        <name>ATP</name>
        <dbReference type="ChEBI" id="CHEBI:30616"/>
    </ligand>
</feature>
<evidence type="ECO:0000259" key="3">
    <source>
        <dbReference type="PROSITE" id="PS51459"/>
    </source>
</evidence>
<dbReference type="InterPro" id="IPR040198">
    <property type="entry name" value="Fido_containing"/>
</dbReference>
<reference evidence="4 5" key="1">
    <citation type="submission" date="2018-10" db="EMBL/GenBank/DDBJ databases">
        <title>An updated phylogeny of the Alphaproteobacteria reveals that the parasitic Rickettsiales and Holosporales have independent origins.</title>
        <authorList>
            <person name="Munoz-Gomez S.A."/>
            <person name="Hess S."/>
            <person name="Burger G."/>
            <person name="Lang B.F."/>
            <person name="Susko E."/>
            <person name="Slamovits C.H."/>
            <person name="Roger A.J."/>
        </authorList>
    </citation>
    <scope>NUCLEOTIDE SEQUENCE [LARGE SCALE GENOMIC DNA]</scope>
    <source>
        <strain evidence="4">HOLO01</strain>
    </source>
</reference>
<feature type="active site" evidence="1">
    <location>
        <position position="209"/>
    </location>
</feature>
<dbReference type="InterPro" id="IPR036597">
    <property type="entry name" value="Fido-like_dom_sf"/>
</dbReference>
<keyword evidence="5" id="KW-1185">Reference proteome</keyword>
<name>A0A4Q7DGR8_9PROT</name>
<dbReference type="Pfam" id="PF02661">
    <property type="entry name" value="Fic"/>
    <property type="match status" value="1"/>
</dbReference>
<accession>A0A4Q7DGR8</accession>
<comment type="caution">
    <text evidence="4">The sequence shown here is derived from an EMBL/GenBank/DDBJ whole genome shotgun (WGS) entry which is preliminary data.</text>
</comment>
<keyword evidence="2" id="KW-0067">ATP-binding</keyword>
<dbReference type="InterPro" id="IPR025230">
    <property type="entry name" value="DUF4172"/>
</dbReference>